<keyword evidence="5" id="KW-0469">Meiosis</keyword>
<dbReference type="Proteomes" id="UP000050761">
    <property type="component" value="Unassembled WGS sequence"/>
</dbReference>
<dbReference type="PANTHER" id="PTHR48225">
    <property type="entry name" value="HORMA DOMAIN-CONTAINING PROTEIN 1"/>
    <property type="match status" value="1"/>
</dbReference>
<keyword evidence="3" id="KW-0158">Chromosome</keyword>
<name>A0A183GVQ7_HELPZ</name>
<dbReference type="OrthoDB" id="1928087at2759"/>
<accession>A0A183GVQ7</accession>
<dbReference type="GO" id="GO:0005634">
    <property type="term" value="C:nucleus"/>
    <property type="evidence" value="ECO:0007669"/>
    <property type="project" value="UniProtKB-SubCell"/>
</dbReference>
<reference evidence="8 9" key="1">
    <citation type="submission" date="2018-11" db="EMBL/GenBank/DDBJ databases">
        <authorList>
            <consortium name="Pathogen Informatics"/>
        </authorList>
    </citation>
    <scope>NUCLEOTIDE SEQUENCE [LARGE SCALE GENOMIC DNA]</scope>
</reference>
<keyword evidence="9" id="KW-1185">Reference proteome</keyword>
<dbReference type="GO" id="GO:0051321">
    <property type="term" value="P:meiotic cell cycle"/>
    <property type="evidence" value="ECO:0007669"/>
    <property type="project" value="UniProtKB-KW"/>
</dbReference>
<evidence type="ECO:0000256" key="3">
    <source>
        <dbReference type="ARBA" id="ARBA00022454"/>
    </source>
</evidence>
<evidence type="ECO:0000256" key="1">
    <source>
        <dbReference type="ARBA" id="ARBA00004123"/>
    </source>
</evidence>
<dbReference type="GO" id="GO:0005694">
    <property type="term" value="C:chromosome"/>
    <property type="evidence" value="ECO:0007669"/>
    <property type="project" value="UniProtKB-SubCell"/>
</dbReference>
<accession>A0A3P8ERA5</accession>
<feature type="region of interest" description="Disordered" evidence="6">
    <location>
        <begin position="190"/>
        <end position="249"/>
    </location>
</feature>
<dbReference type="AlphaFoldDB" id="A0A183GVQ7"/>
<comment type="subcellular location">
    <subcellularLocation>
        <location evidence="2">Chromosome</location>
    </subcellularLocation>
    <subcellularLocation>
        <location evidence="1">Nucleus</location>
    </subcellularLocation>
</comment>
<evidence type="ECO:0000313" key="8">
    <source>
        <dbReference type="EMBL" id="VDP59351.1"/>
    </source>
</evidence>
<dbReference type="InterPro" id="IPR036570">
    <property type="entry name" value="HORMA_dom_sf"/>
</dbReference>
<evidence type="ECO:0000313" key="9">
    <source>
        <dbReference type="Proteomes" id="UP000050761"/>
    </source>
</evidence>
<evidence type="ECO:0000256" key="2">
    <source>
        <dbReference type="ARBA" id="ARBA00004286"/>
    </source>
</evidence>
<protein>
    <submittedName>
        <fullName evidence="10">HORMA domain-containing protein</fullName>
    </submittedName>
</protein>
<gene>
    <name evidence="8" type="ORF">HPBE_LOCUS26776</name>
</gene>
<dbReference type="Gene3D" id="3.30.900.10">
    <property type="entry name" value="HORMA domain"/>
    <property type="match status" value="1"/>
</dbReference>
<dbReference type="PROSITE" id="PS50815">
    <property type="entry name" value="HORMA"/>
    <property type="match status" value="1"/>
</dbReference>
<evidence type="ECO:0000256" key="5">
    <source>
        <dbReference type="ARBA" id="ARBA00023254"/>
    </source>
</evidence>
<feature type="compositionally biased region" description="Basic and acidic residues" evidence="6">
    <location>
        <begin position="226"/>
        <end position="235"/>
    </location>
</feature>
<feature type="compositionally biased region" description="Low complexity" evidence="6">
    <location>
        <begin position="236"/>
        <end position="247"/>
    </location>
</feature>
<reference evidence="10" key="2">
    <citation type="submission" date="2019-09" db="UniProtKB">
        <authorList>
            <consortium name="WormBaseParasite"/>
        </authorList>
    </citation>
    <scope>IDENTIFICATION</scope>
</reference>
<feature type="domain" description="HORMA" evidence="7">
    <location>
        <begin position="1"/>
        <end position="162"/>
    </location>
</feature>
<dbReference type="EMBL" id="UZAH01040852">
    <property type="protein sequence ID" value="VDP59351.1"/>
    <property type="molecule type" value="Genomic_DNA"/>
</dbReference>
<organism evidence="9 10">
    <name type="scientific">Heligmosomoides polygyrus</name>
    <name type="common">Parasitic roundworm</name>
    <dbReference type="NCBI Taxonomy" id="6339"/>
    <lineage>
        <taxon>Eukaryota</taxon>
        <taxon>Metazoa</taxon>
        <taxon>Ecdysozoa</taxon>
        <taxon>Nematoda</taxon>
        <taxon>Chromadorea</taxon>
        <taxon>Rhabditida</taxon>
        <taxon>Rhabditina</taxon>
        <taxon>Rhabditomorpha</taxon>
        <taxon>Strongyloidea</taxon>
        <taxon>Heligmosomidae</taxon>
        <taxon>Heligmosomoides</taxon>
    </lineage>
</organism>
<dbReference type="InterPro" id="IPR051294">
    <property type="entry name" value="HORMA_MeioticProgression"/>
</dbReference>
<dbReference type="SUPFAM" id="SSF56019">
    <property type="entry name" value="The spindle assembly checkpoint protein mad2"/>
    <property type="match status" value="1"/>
</dbReference>
<keyword evidence="4" id="KW-0539">Nucleus</keyword>
<evidence type="ECO:0000259" key="7">
    <source>
        <dbReference type="PROSITE" id="PS50815"/>
    </source>
</evidence>
<proteinExistence type="predicted"/>
<evidence type="ECO:0000313" key="10">
    <source>
        <dbReference type="WBParaSite" id="HPBE_0002677701-mRNA-1"/>
    </source>
</evidence>
<dbReference type="WBParaSite" id="HPBE_0002677701-mRNA-1">
    <property type="protein sequence ID" value="HPBE_0002677701-mRNA-1"/>
    <property type="gene ID" value="HPBE_0002677701"/>
</dbReference>
<evidence type="ECO:0000256" key="4">
    <source>
        <dbReference type="ARBA" id="ARBA00023242"/>
    </source>
</evidence>
<evidence type="ECO:0000256" key="6">
    <source>
        <dbReference type="SAM" id="MobiDB-lite"/>
    </source>
</evidence>
<dbReference type="InterPro" id="IPR003511">
    <property type="entry name" value="HORMA_dom"/>
</dbReference>
<sequence>MDGTEVLGARLIQKFKGVTHALEHQYLRELILVVSASEDDENDAIEMYTWRLRYDSDGEPHAEFRQQDGTVMAALRFRGMQFLKKQVTELLLMIRTLCRGTLTPLPPGACATLRLTYTDRTPKGYQAPGFYRSPEDPVLRSDAQEIDITSLQTRYHGCAIVVQSVFIDDAYAVGMRMKENLRFTSLNDSLNETMDEGAGDEGSRSANNDTIERISDPAGPQDEAVEIPRKLDETSMSRSSPVMSESTISKTTRLSERLLYLFT</sequence>
<dbReference type="PANTHER" id="PTHR48225:SF7">
    <property type="entry name" value="MEIOSIS-SPECIFIC PROTEIN HOP1"/>
    <property type="match status" value="1"/>
</dbReference>
<dbReference type="Pfam" id="PF02301">
    <property type="entry name" value="HORMA"/>
    <property type="match status" value="1"/>
</dbReference>